<keyword evidence="3" id="KW-1185">Reference proteome</keyword>
<organism evidence="2 3">
    <name type="scientific">Hyphobacterium vulgare</name>
    <dbReference type="NCBI Taxonomy" id="1736751"/>
    <lineage>
        <taxon>Bacteria</taxon>
        <taxon>Pseudomonadati</taxon>
        <taxon>Pseudomonadota</taxon>
        <taxon>Alphaproteobacteria</taxon>
        <taxon>Maricaulales</taxon>
        <taxon>Maricaulaceae</taxon>
        <taxon>Hyphobacterium</taxon>
    </lineage>
</organism>
<name>A0ABV6ZSS6_9PROT</name>
<accession>A0ABV6ZSS6</accession>
<evidence type="ECO:0000313" key="2">
    <source>
        <dbReference type="EMBL" id="MFC2924490.1"/>
    </source>
</evidence>
<dbReference type="InterPro" id="IPR054241">
    <property type="entry name" value="DUF6968"/>
</dbReference>
<evidence type="ECO:0000313" key="3">
    <source>
        <dbReference type="Proteomes" id="UP001595379"/>
    </source>
</evidence>
<gene>
    <name evidence="2" type="ORF">ACFOOR_00050</name>
</gene>
<proteinExistence type="predicted"/>
<comment type="caution">
    <text evidence="2">The sequence shown here is derived from an EMBL/GenBank/DDBJ whole genome shotgun (WGS) entry which is preliminary data.</text>
</comment>
<dbReference type="Pfam" id="PF22302">
    <property type="entry name" value="DUF6968"/>
    <property type="match status" value="1"/>
</dbReference>
<dbReference type="Proteomes" id="UP001595379">
    <property type="component" value="Unassembled WGS sequence"/>
</dbReference>
<feature type="domain" description="DUF6968" evidence="1">
    <location>
        <begin position="21"/>
        <end position="94"/>
    </location>
</feature>
<sequence length="118" mass="13374">MTLAPLIGSRSIVDQTGRTVYELSVFMPYVRDSENPDSDWICELSLNGPNQNFNRRKVYGVDALQALQLALKFLGSTLRHENEKGDGQLRLYQDDRPGEFDLPEFGDPLSAAIEWKAR</sequence>
<reference evidence="3" key="1">
    <citation type="journal article" date="2019" name="Int. J. Syst. Evol. Microbiol.">
        <title>The Global Catalogue of Microorganisms (GCM) 10K type strain sequencing project: providing services to taxonomists for standard genome sequencing and annotation.</title>
        <authorList>
            <consortium name="The Broad Institute Genomics Platform"/>
            <consortium name="The Broad Institute Genome Sequencing Center for Infectious Disease"/>
            <person name="Wu L."/>
            <person name="Ma J."/>
        </authorList>
    </citation>
    <scope>NUCLEOTIDE SEQUENCE [LARGE SCALE GENOMIC DNA]</scope>
    <source>
        <strain evidence="3">KCTC 52487</strain>
    </source>
</reference>
<dbReference type="RefSeq" id="WP_343163793.1">
    <property type="nucleotide sequence ID" value="NZ_JBHRSV010000001.1"/>
</dbReference>
<dbReference type="EMBL" id="JBHRSV010000001">
    <property type="protein sequence ID" value="MFC2924490.1"/>
    <property type="molecule type" value="Genomic_DNA"/>
</dbReference>
<evidence type="ECO:0000259" key="1">
    <source>
        <dbReference type="Pfam" id="PF22302"/>
    </source>
</evidence>
<protein>
    <submittedName>
        <fullName evidence="2">DUF6968 family protein</fullName>
    </submittedName>
</protein>